<evidence type="ECO:0000313" key="2">
    <source>
        <dbReference type="EMBL" id="KAJ1212649.1"/>
    </source>
</evidence>
<organism evidence="2 3">
    <name type="scientific">Pleurodeles waltl</name>
    <name type="common">Iberian ribbed newt</name>
    <dbReference type="NCBI Taxonomy" id="8319"/>
    <lineage>
        <taxon>Eukaryota</taxon>
        <taxon>Metazoa</taxon>
        <taxon>Chordata</taxon>
        <taxon>Craniata</taxon>
        <taxon>Vertebrata</taxon>
        <taxon>Euteleostomi</taxon>
        <taxon>Amphibia</taxon>
        <taxon>Batrachia</taxon>
        <taxon>Caudata</taxon>
        <taxon>Salamandroidea</taxon>
        <taxon>Salamandridae</taxon>
        <taxon>Pleurodelinae</taxon>
        <taxon>Pleurodeles</taxon>
    </lineage>
</organism>
<protein>
    <submittedName>
        <fullName evidence="2">Uncharacterized protein</fullName>
    </submittedName>
</protein>
<dbReference type="EMBL" id="JANPWB010000001">
    <property type="protein sequence ID" value="KAJ1212649.1"/>
    <property type="molecule type" value="Genomic_DNA"/>
</dbReference>
<keyword evidence="3" id="KW-1185">Reference proteome</keyword>
<dbReference type="Proteomes" id="UP001066276">
    <property type="component" value="Chromosome 1_1"/>
</dbReference>
<evidence type="ECO:0000313" key="3">
    <source>
        <dbReference type="Proteomes" id="UP001066276"/>
    </source>
</evidence>
<name>A0AAV7WKZ9_PLEWA</name>
<feature type="compositionally biased region" description="Polar residues" evidence="1">
    <location>
        <begin position="51"/>
        <end position="66"/>
    </location>
</feature>
<comment type="caution">
    <text evidence="2">The sequence shown here is derived from an EMBL/GenBank/DDBJ whole genome shotgun (WGS) entry which is preliminary data.</text>
</comment>
<sequence>MQYPATRGENCGAAWRDSLSQDPVYCCVGAEPRTRAPKAQRGIPRLKPQGKENTSASDVTLRTPTAQPDGPNTKPKDLCSSQISTEIPLLGRVIVHDIPCTNRVLPLEPQDQVQEQGSPNLSPQPVSHHSIIAHPQEDLGALVIGLKEEIKELKTLMTESNTISTSTKQLSARKKSVCLNDNLDRDNRV</sequence>
<gene>
    <name evidence="2" type="ORF">NDU88_000304</name>
</gene>
<dbReference type="AlphaFoldDB" id="A0AAV7WKZ9"/>
<evidence type="ECO:0000256" key="1">
    <source>
        <dbReference type="SAM" id="MobiDB-lite"/>
    </source>
</evidence>
<accession>A0AAV7WKZ9</accession>
<reference evidence="2" key="1">
    <citation type="journal article" date="2022" name="bioRxiv">
        <title>Sequencing and chromosome-scale assembly of the giantPleurodeles waltlgenome.</title>
        <authorList>
            <person name="Brown T."/>
            <person name="Elewa A."/>
            <person name="Iarovenko S."/>
            <person name="Subramanian E."/>
            <person name="Araus A.J."/>
            <person name="Petzold A."/>
            <person name="Susuki M."/>
            <person name="Suzuki K.-i.T."/>
            <person name="Hayashi T."/>
            <person name="Toyoda A."/>
            <person name="Oliveira C."/>
            <person name="Osipova E."/>
            <person name="Leigh N.D."/>
            <person name="Simon A."/>
            <person name="Yun M.H."/>
        </authorList>
    </citation>
    <scope>NUCLEOTIDE SEQUENCE</scope>
    <source>
        <strain evidence="2">20211129_DDA</strain>
        <tissue evidence="2">Liver</tissue>
    </source>
</reference>
<feature type="region of interest" description="Disordered" evidence="1">
    <location>
        <begin position="31"/>
        <end position="78"/>
    </location>
</feature>
<proteinExistence type="predicted"/>